<dbReference type="GO" id="GO:0000978">
    <property type="term" value="F:RNA polymerase II cis-regulatory region sequence-specific DNA binding"/>
    <property type="evidence" value="ECO:0007669"/>
    <property type="project" value="TreeGrafter"/>
</dbReference>
<sequence>MNQVTEEPGAQPPFQPTLPRSTGKIEPPVSSFYIESGNSTSNGSPDQPWWLLPAPPFPPTVGCGFVLGSLPLHMNHGPPYGNLPFDFNRSSFQVNSSDSLTALNTTWNTFGGSSSAQNCVAQTATTFIQSDGFHAVHLPLCEGSWDELLQEGQFEDLGALLNTAPFERPGGGSPASATQSPTQHGSKPFSCTYPGCTSKKGFSRKYELQRHMKKHSRSQVFPCPVVGCRFQSQEKAFYRADKLQSHMKACHPRLLNNNGNGRTDDIQAGIQNSTHHATSAMTYNDPQRSSQE</sequence>
<evidence type="ECO:0000256" key="2">
    <source>
        <dbReference type="ARBA" id="ARBA00022771"/>
    </source>
</evidence>
<evidence type="ECO:0000256" key="4">
    <source>
        <dbReference type="PROSITE-ProRule" id="PRU00042"/>
    </source>
</evidence>
<dbReference type="GO" id="GO:0008270">
    <property type="term" value="F:zinc ion binding"/>
    <property type="evidence" value="ECO:0007669"/>
    <property type="project" value="UniProtKB-KW"/>
</dbReference>
<dbReference type="SUPFAM" id="SSF57667">
    <property type="entry name" value="beta-beta-alpha zinc fingers"/>
    <property type="match status" value="1"/>
</dbReference>
<feature type="compositionally biased region" description="Polar residues" evidence="5">
    <location>
        <begin position="36"/>
        <end position="45"/>
    </location>
</feature>
<feature type="region of interest" description="Disordered" evidence="5">
    <location>
        <begin position="165"/>
        <end position="187"/>
    </location>
</feature>
<keyword evidence="8" id="KW-1185">Reference proteome</keyword>
<reference evidence="7" key="1">
    <citation type="submission" date="2020-04" db="EMBL/GenBank/DDBJ databases">
        <title>Genome Assembly and Annotation of Botryosphaeria dothidea sdau 11-99, a Latent Pathogen of Apple Fruit Ring Rot in China.</title>
        <authorList>
            <person name="Yu C."/>
            <person name="Diao Y."/>
            <person name="Lu Q."/>
            <person name="Zhao J."/>
            <person name="Cui S."/>
            <person name="Peng C."/>
            <person name="He B."/>
            <person name="Liu H."/>
        </authorList>
    </citation>
    <scope>NUCLEOTIDE SEQUENCE [LARGE SCALE GENOMIC DNA]</scope>
    <source>
        <strain evidence="7">Sdau11-99</strain>
    </source>
</reference>
<name>A0A8H4IUJ2_9PEZI</name>
<keyword evidence="3" id="KW-0862">Zinc</keyword>
<keyword evidence="1" id="KW-0479">Metal-binding</keyword>
<dbReference type="AlphaFoldDB" id="A0A8H4IUJ2"/>
<dbReference type="InterPro" id="IPR036236">
    <property type="entry name" value="Znf_C2H2_sf"/>
</dbReference>
<organism evidence="7 8">
    <name type="scientific">Botryosphaeria dothidea</name>
    <dbReference type="NCBI Taxonomy" id="55169"/>
    <lineage>
        <taxon>Eukaryota</taxon>
        <taxon>Fungi</taxon>
        <taxon>Dikarya</taxon>
        <taxon>Ascomycota</taxon>
        <taxon>Pezizomycotina</taxon>
        <taxon>Dothideomycetes</taxon>
        <taxon>Dothideomycetes incertae sedis</taxon>
        <taxon>Botryosphaeriales</taxon>
        <taxon>Botryosphaeriaceae</taxon>
        <taxon>Botryosphaeria</taxon>
    </lineage>
</organism>
<gene>
    <name evidence="7" type="ORF">GTA08_BOTSDO04185</name>
</gene>
<keyword evidence="2 4" id="KW-0863">Zinc-finger</keyword>
<feature type="region of interest" description="Disordered" evidence="5">
    <location>
        <begin position="1"/>
        <end position="47"/>
    </location>
</feature>
<protein>
    <submittedName>
        <fullName evidence="7">Regulatory protein brlA</fullName>
    </submittedName>
</protein>
<dbReference type="PANTHER" id="PTHR23235">
    <property type="entry name" value="KRUEPPEL-LIKE TRANSCRIPTION FACTOR"/>
    <property type="match status" value="1"/>
</dbReference>
<comment type="caution">
    <text evidence="7">The sequence shown here is derived from an EMBL/GenBank/DDBJ whole genome shotgun (WGS) entry which is preliminary data.</text>
</comment>
<dbReference type="PANTHER" id="PTHR23235:SF120">
    <property type="entry name" value="KRUPPEL-LIKE FACTOR 15"/>
    <property type="match status" value="1"/>
</dbReference>
<evidence type="ECO:0000259" key="6">
    <source>
        <dbReference type="PROSITE" id="PS50157"/>
    </source>
</evidence>
<evidence type="ECO:0000256" key="1">
    <source>
        <dbReference type="ARBA" id="ARBA00022723"/>
    </source>
</evidence>
<proteinExistence type="predicted"/>
<dbReference type="InterPro" id="IPR013087">
    <property type="entry name" value="Znf_C2H2_type"/>
</dbReference>
<dbReference type="OrthoDB" id="3939438at2759"/>
<dbReference type="Gene3D" id="3.30.160.60">
    <property type="entry name" value="Classic Zinc Finger"/>
    <property type="match status" value="1"/>
</dbReference>
<feature type="domain" description="C2H2-type" evidence="6">
    <location>
        <begin position="189"/>
        <end position="220"/>
    </location>
</feature>
<evidence type="ECO:0000256" key="3">
    <source>
        <dbReference type="ARBA" id="ARBA00022833"/>
    </source>
</evidence>
<evidence type="ECO:0000313" key="7">
    <source>
        <dbReference type="EMBL" id="KAF4307409.1"/>
    </source>
</evidence>
<accession>A0A8H4IUJ2</accession>
<dbReference type="Proteomes" id="UP000572817">
    <property type="component" value="Unassembled WGS sequence"/>
</dbReference>
<dbReference type="SMART" id="SM00355">
    <property type="entry name" value="ZnF_C2H2"/>
    <property type="match status" value="2"/>
</dbReference>
<evidence type="ECO:0000256" key="5">
    <source>
        <dbReference type="SAM" id="MobiDB-lite"/>
    </source>
</evidence>
<dbReference type="GO" id="GO:0000981">
    <property type="term" value="F:DNA-binding transcription factor activity, RNA polymerase II-specific"/>
    <property type="evidence" value="ECO:0007669"/>
    <property type="project" value="TreeGrafter"/>
</dbReference>
<feature type="compositionally biased region" description="Polar residues" evidence="5">
    <location>
        <begin position="175"/>
        <end position="185"/>
    </location>
</feature>
<evidence type="ECO:0000313" key="8">
    <source>
        <dbReference type="Proteomes" id="UP000572817"/>
    </source>
</evidence>
<dbReference type="EMBL" id="WWBZ02000022">
    <property type="protein sequence ID" value="KAF4307409.1"/>
    <property type="molecule type" value="Genomic_DNA"/>
</dbReference>
<dbReference type="PROSITE" id="PS50157">
    <property type="entry name" value="ZINC_FINGER_C2H2_2"/>
    <property type="match status" value="1"/>
</dbReference>